<dbReference type="Pfam" id="PF05345">
    <property type="entry name" value="He_PIG"/>
    <property type="match status" value="1"/>
</dbReference>
<protein>
    <recommendedName>
        <fullName evidence="1">Lcl C-terminal domain-containing protein</fullName>
    </recommendedName>
</protein>
<dbReference type="Proteomes" id="UP000245263">
    <property type="component" value="Chromosome 1"/>
</dbReference>
<evidence type="ECO:0000313" key="2">
    <source>
        <dbReference type="EMBL" id="BDA77795.1"/>
    </source>
</evidence>
<dbReference type="InterPro" id="IPR013783">
    <property type="entry name" value="Ig-like_fold"/>
</dbReference>
<gene>
    <name evidence="2" type="ORF">LPTSP3_g07250</name>
</gene>
<dbReference type="RefSeq" id="WP_135354904.1">
    <property type="nucleotide sequence ID" value="NZ_AP025028.1"/>
</dbReference>
<evidence type="ECO:0000259" key="1">
    <source>
        <dbReference type="Pfam" id="PF07603"/>
    </source>
</evidence>
<dbReference type="InterPro" id="IPR011460">
    <property type="entry name" value="Lcl_C"/>
</dbReference>
<keyword evidence="3" id="KW-1185">Reference proteome</keyword>
<feature type="domain" description="Lcl C-terminal" evidence="1">
    <location>
        <begin position="202"/>
        <end position="330"/>
    </location>
</feature>
<dbReference type="PANTHER" id="PTHR35812:SF1">
    <property type="entry name" value="LIPOPROTEIN"/>
    <property type="match status" value="1"/>
</dbReference>
<name>A0ABM7UGX5_9LEPT</name>
<dbReference type="PANTHER" id="PTHR35812">
    <property type="entry name" value="LIPOPROTEIN"/>
    <property type="match status" value="1"/>
</dbReference>
<dbReference type="EMBL" id="AP025028">
    <property type="protein sequence ID" value="BDA77795.1"/>
    <property type="molecule type" value="Genomic_DNA"/>
</dbReference>
<dbReference type="Gene3D" id="2.60.40.10">
    <property type="entry name" value="Immunoglobulins"/>
    <property type="match status" value="1"/>
</dbReference>
<proteinExistence type="predicted"/>
<dbReference type="Pfam" id="PF07603">
    <property type="entry name" value="Lcl_C"/>
    <property type="match status" value="2"/>
</dbReference>
<reference evidence="2 3" key="1">
    <citation type="submission" date="2021-08" db="EMBL/GenBank/DDBJ databases">
        <title>Complete genome sequence of Leptospira kobayashii strain E30.</title>
        <authorList>
            <person name="Nakao R."/>
            <person name="Nakamura S."/>
            <person name="Masuzawa T."/>
            <person name="Koizumi N."/>
        </authorList>
    </citation>
    <scope>NUCLEOTIDE SEQUENCE [LARGE SCALE GENOMIC DNA]</scope>
    <source>
        <strain evidence="2 3">E30</strain>
    </source>
</reference>
<evidence type="ECO:0000313" key="3">
    <source>
        <dbReference type="Proteomes" id="UP000245263"/>
    </source>
</evidence>
<organism evidence="2 3">
    <name type="scientific">Leptospira kobayashii</name>
    <dbReference type="NCBI Taxonomy" id="1917830"/>
    <lineage>
        <taxon>Bacteria</taxon>
        <taxon>Pseudomonadati</taxon>
        <taxon>Spirochaetota</taxon>
        <taxon>Spirochaetia</taxon>
        <taxon>Leptospirales</taxon>
        <taxon>Leptospiraceae</taxon>
        <taxon>Leptospira</taxon>
    </lineage>
</organism>
<accession>A0ABM7UGX5</accession>
<feature type="domain" description="Lcl C-terminal" evidence="1">
    <location>
        <begin position="346"/>
        <end position="473"/>
    </location>
</feature>
<sequence length="477" mass="50041">MEASLGRKAVVFLVALYFADCSPVALENICDPIGGRYRNFVFIKSLLDNGDSFCGKTFLQTPPSALRYPGSPSSFANGSVISLSPSVTGNGLTFSILPALPEGVSIGTGNGVISGTYSSYAGLAQTYTVKASNSGGSVSYSFSLTFFGKPPLKTGQTQCWDGSGTSDSNCSLASSSGQDGKLQNGTTPSFTSATLVNSSDYITTDNNTGFVWKTCNENVPFIASSCDVPSGAADLTWVGAGTSCASLDSGNGYANKKGWKLASVKELSTIVNYFTIPATYSAFFPGAAGGGQWTRDSFAMSPSTDAWYLSLSEGVTGRTSQANTNRARCVQGGNIPQEMFRDNGDETVTDINTGLVWQKCGMGLSGSVCQTVVSSTSMIWSSALNACNTLSLSNRIWRLPSVSELKSIVNFTNTSVPINTTYFPGVTATTGYWTSTTVSASVTEAWVVHMNVGSENLLKNDANKASSYNVRCVSTGP</sequence>